<protein>
    <recommendedName>
        <fullName evidence="4">Transmembrane protein</fullName>
    </recommendedName>
</protein>
<proteinExistence type="predicted"/>
<gene>
    <name evidence="2" type="ORF">LIER_40332</name>
</gene>
<evidence type="ECO:0000313" key="2">
    <source>
        <dbReference type="EMBL" id="GAA0167200.1"/>
    </source>
</evidence>
<evidence type="ECO:0000256" key="1">
    <source>
        <dbReference type="SAM" id="Phobius"/>
    </source>
</evidence>
<accession>A0AAV3QT39</accession>
<name>A0AAV3QT39_LITER</name>
<keyword evidence="3" id="KW-1185">Reference proteome</keyword>
<keyword evidence="1" id="KW-1133">Transmembrane helix</keyword>
<keyword evidence="1" id="KW-0812">Transmembrane</keyword>
<organism evidence="2 3">
    <name type="scientific">Lithospermum erythrorhizon</name>
    <name type="common">Purple gromwell</name>
    <name type="synonym">Lithospermum officinale var. erythrorhizon</name>
    <dbReference type="NCBI Taxonomy" id="34254"/>
    <lineage>
        <taxon>Eukaryota</taxon>
        <taxon>Viridiplantae</taxon>
        <taxon>Streptophyta</taxon>
        <taxon>Embryophyta</taxon>
        <taxon>Tracheophyta</taxon>
        <taxon>Spermatophyta</taxon>
        <taxon>Magnoliopsida</taxon>
        <taxon>eudicotyledons</taxon>
        <taxon>Gunneridae</taxon>
        <taxon>Pentapetalae</taxon>
        <taxon>asterids</taxon>
        <taxon>lamiids</taxon>
        <taxon>Boraginales</taxon>
        <taxon>Boraginaceae</taxon>
        <taxon>Boraginoideae</taxon>
        <taxon>Lithospermeae</taxon>
        <taxon>Lithospermum</taxon>
    </lineage>
</organism>
<reference evidence="2 3" key="1">
    <citation type="submission" date="2024-01" db="EMBL/GenBank/DDBJ databases">
        <title>The complete chloroplast genome sequence of Lithospermum erythrorhizon: insights into the phylogenetic relationship among Boraginaceae species and the maternal lineages of purple gromwells.</title>
        <authorList>
            <person name="Okada T."/>
            <person name="Watanabe K."/>
        </authorList>
    </citation>
    <scope>NUCLEOTIDE SEQUENCE [LARGE SCALE GENOMIC DNA]</scope>
</reference>
<sequence length="79" mass="8984">MPISSNNAWNTTALLVISILYYCFGESSAAIGAIFVLYLLDVVPSPSYYFMIVVVNETTREWWWLVMVMNVVVVGDEDR</sequence>
<keyword evidence="1" id="KW-0472">Membrane</keyword>
<evidence type="ECO:0000313" key="3">
    <source>
        <dbReference type="Proteomes" id="UP001454036"/>
    </source>
</evidence>
<dbReference type="EMBL" id="BAABME010023050">
    <property type="protein sequence ID" value="GAA0167200.1"/>
    <property type="molecule type" value="Genomic_DNA"/>
</dbReference>
<evidence type="ECO:0008006" key="4">
    <source>
        <dbReference type="Google" id="ProtNLM"/>
    </source>
</evidence>
<feature type="transmembrane region" description="Helical" evidence="1">
    <location>
        <begin position="12"/>
        <end position="40"/>
    </location>
</feature>
<dbReference type="Proteomes" id="UP001454036">
    <property type="component" value="Unassembled WGS sequence"/>
</dbReference>
<comment type="caution">
    <text evidence="2">The sequence shown here is derived from an EMBL/GenBank/DDBJ whole genome shotgun (WGS) entry which is preliminary data.</text>
</comment>
<dbReference type="AlphaFoldDB" id="A0AAV3QT39"/>